<reference evidence="3 4" key="1">
    <citation type="journal article" date="2013" name="Proc. Natl. Acad. Sci. U.S.A.">
        <title>Fine-scale variation in meiotic recombination in Mimulus inferred from population shotgun sequencing.</title>
        <authorList>
            <person name="Hellsten U."/>
            <person name="Wright K.M."/>
            <person name="Jenkins J."/>
            <person name="Shu S."/>
            <person name="Yuan Y."/>
            <person name="Wessler S.R."/>
            <person name="Schmutz J."/>
            <person name="Willis J.H."/>
            <person name="Rokhsar D.S."/>
        </authorList>
    </citation>
    <scope>NUCLEOTIDE SEQUENCE [LARGE SCALE GENOMIC DNA]</scope>
    <source>
        <strain evidence="4">cv. DUN x IM62</strain>
    </source>
</reference>
<feature type="repeat" description="PPR" evidence="2">
    <location>
        <begin position="152"/>
        <end position="186"/>
    </location>
</feature>
<dbReference type="InterPro" id="IPR011990">
    <property type="entry name" value="TPR-like_helical_dom_sf"/>
</dbReference>
<dbReference type="PROSITE" id="PS51375">
    <property type="entry name" value="PPR"/>
    <property type="match status" value="1"/>
</dbReference>
<dbReference type="KEGG" id="egt:105972253"/>
<accession>A0A022QA94</accession>
<evidence type="ECO:0000256" key="2">
    <source>
        <dbReference type="PROSITE-ProRule" id="PRU00708"/>
    </source>
</evidence>
<dbReference type="EMBL" id="KI632119">
    <property type="protein sequence ID" value="EYU24514.1"/>
    <property type="molecule type" value="Genomic_DNA"/>
</dbReference>
<evidence type="ECO:0008006" key="5">
    <source>
        <dbReference type="Google" id="ProtNLM"/>
    </source>
</evidence>
<evidence type="ECO:0000313" key="4">
    <source>
        <dbReference type="Proteomes" id="UP000030748"/>
    </source>
</evidence>
<evidence type="ECO:0000313" key="3">
    <source>
        <dbReference type="EMBL" id="EYU24514.1"/>
    </source>
</evidence>
<dbReference type="AlphaFoldDB" id="A0A022QA94"/>
<dbReference type="Gene3D" id="1.25.40.10">
    <property type="entry name" value="Tetratricopeptide repeat domain"/>
    <property type="match status" value="1"/>
</dbReference>
<proteinExistence type="predicted"/>
<dbReference type="OrthoDB" id="1938089at2759"/>
<keyword evidence="4" id="KW-1185">Reference proteome</keyword>
<gene>
    <name evidence="3" type="ORF">MIMGU_mgv1a012612mg</name>
</gene>
<dbReference type="InterPro" id="IPR002885">
    <property type="entry name" value="PPR_rpt"/>
</dbReference>
<organism evidence="3 4">
    <name type="scientific">Erythranthe guttata</name>
    <name type="common">Yellow monkey flower</name>
    <name type="synonym">Mimulus guttatus</name>
    <dbReference type="NCBI Taxonomy" id="4155"/>
    <lineage>
        <taxon>Eukaryota</taxon>
        <taxon>Viridiplantae</taxon>
        <taxon>Streptophyta</taxon>
        <taxon>Embryophyta</taxon>
        <taxon>Tracheophyta</taxon>
        <taxon>Spermatophyta</taxon>
        <taxon>Magnoliopsida</taxon>
        <taxon>eudicotyledons</taxon>
        <taxon>Gunneridae</taxon>
        <taxon>Pentapetalae</taxon>
        <taxon>asterids</taxon>
        <taxon>lamiids</taxon>
        <taxon>Lamiales</taxon>
        <taxon>Phrymaceae</taxon>
        <taxon>Erythranthe</taxon>
    </lineage>
</organism>
<dbReference type="OMA" id="RLCLSNH"/>
<dbReference type="eggNOG" id="ENOG502S04U">
    <property type="taxonomic scope" value="Eukaryota"/>
</dbReference>
<protein>
    <recommendedName>
        <fullName evidence="5">Pentatricopeptide repeat-containing protein</fullName>
    </recommendedName>
</protein>
<sequence>MKSVAQKLRFLRRNPPSNFSLRWTSTTTNGGAALTEDELKEINAVVPRLCSSNHLKEAINLVSAALSAADPPLSSLPLPSLVNRLAEEPDLTHPMHFLNALKHNAATGKPQFLLPVAKMFVSSYFQKGCPKCAAKIFQWVSRPDFPGGAADDLEFYDALVDGFCRNRMILDSIRVLRFMASENLVIGSEIRVLVYRGLLREARVTDALEMNAALDCGGTLGSDGCTSNSKEVVDLLDRLIANWVE</sequence>
<dbReference type="Proteomes" id="UP000030748">
    <property type="component" value="Unassembled WGS sequence"/>
</dbReference>
<name>A0A022QA94_ERYGU</name>
<keyword evidence="1" id="KW-0677">Repeat</keyword>
<evidence type="ECO:0000256" key="1">
    <source>
        <dbReference type="ARBA" id="ARBA00022737"/>
    </source>
</evidence>
<dbReference type="PhylomeDB" id="A0A022QA94"/>